<name>A0ABV5QU86_9ACTN</name>
<evidence type="ECO:0000313" key="1">
    <source>
        <dbReference type="EMBL" id="MFB9557097.1"/>
    </source>
</evidence>
<gene>
    <name evidence="1" type="ORF">ACFFTP_23270</name>
</gene>
<dbReference type="Proteomes" id="UP001589716">
    <property type="component" value="Unassembled WGS sequence"/>
</dbReference>
<dbReference type="EMBL" id="JBHMCT010000014">
    <property type="protein sequence ID" value="MFB9557097.1"/>
    <property type="molecule type" value="Genomic_DNA"/>
</dbReference>
<evidence type="ECO:0000313" key="2">
    <source>
        <dbReference type="Proteomes" id="UP001589716"/>
    </source>
</evidence>
<protein>
    <submittedName>
        <fullName evidence="1">Uncharacterized protein</fullName>
    </submittedName>
</protein>
<sequence length="364" mass="38982">MNTALLYRLLDADPADGPAELLHRARSCRHLPHLVLSALVRDGVRMGEPARDELRRARDRAAHYARLAAGLARSTGVRPLRGLPLAGYYPAGLLRPLDGLELVAPDEAALWQAVVRVVTDHPVEHIDVSLLGERPHHTAVTVHWPAEDPLADPWYRVHLSTAALPGDGATVPVRPYLVADEPVECLIALAESRLHRPALPPGPVTLLDVAGLTGRPFEPAETAAVVAAYRLAPEAAALLDRAADHLPLGPLAAVRAALARELAPEHRRRAEASRTPPRPARHGVLLRRTVIRHTWDRARFLTPAAGTPLLLTPVADFLLTPGPACPAENACPAESACPDDSAGPAAPGLRAAALRALHQWDALC</sequence>
<keyword evidence="2" id="KW-1185">Reference proteome</keyword>
<proteinExistence type="predicted"/>
<comment type="caution">
    <text evidence="1">The sequence shown here is derived from an EMBL/GenBank/DDBJ whole genome shotgun (WGS) entry which is preliminary data.</text>
</comment>
<organism evidence="1 2">
    <name type="scientific">Streptomyces roseoviridis</name>
    <dbReference type="NCBI Taxonomy" id="67361"/>
    <lineage>
        <taxon>Bacteria</taxon>
        <taxon>Bacillati</taxon>
        <taxon>Actinomycetota</taxon>
        <taxon>Actinomycetes</taxon>
        <taxon>Kitasatosporales</taxon>
        <taxon>Streptomycetaceae</taxon>
        <taxon>Streptomyces</taxon>
    </lineage>
</organism>
<dbReference type="RefSeq" id="WP_345484312.1">
    <property type="nucleotide sequence ID" value="NZ_BAAAWU010000001.1"/>
</dbReference>
<accession>A0ABV5QU86</accession>
<reference evidence="1 2" key="1">
    <citation type="submission" date="2024-09" db="EMBL/GenBank/DDBJ databases">
        <authorList>
            <person name="Sun Q."/>
            <person name="Mori K."/>
        </authorList>
    </citation>
    <scope>NUCLEOTIDE SEQUENCE [LARGE SCALE GENOMIC DNA]</scope>
    <source>
        <strain evidence="1 2">JCM 4414</strain>
    </source>
</reference>